<organism evidence="3 4">
    <name type="scientific">Periconia digitata</name>
    <dbReference type="NCBI Taxonomy" id="1303443"/>
    <lineage>
        <taxon>Eukaryota</taxon>
        <taxon>Fungi</taxon>
        <taxon>Dikarya</taxon>
        <taxon>Ascomycota</taxon>
        <taxon>Pezizomycotina</taxon>
        <taxon>Dothideomycetes</taxon>
        <taxon>Pleosporomycetidae</taxon>
        <taxon>Pleosporales</taxon>
        <taxon>Massarineae</taxon>
        <taxon>Periconiaceae</taxon>
        <taxon>Periconia</taxon>
    </lineage>
</organism>
<reference evidence="3" key="1">
    <citation type="submission" date="2023-01" db="EMBL/GenBank/DDBJ databases">
        <authorList>
            <person name="Van Ghelder C."/>
            <person name="Rancurel C."/>
        </authorList>
    </citation>
    <scope>NUCLEOTIDE SEQUENCE</scope>
    <source>
        <strain evidence="3">CNCM I-4278</strain>
    </source>
</reference>
<dbReference type="EMBL" id="CAOQHR010000004">
    <property type="protein sequence ID" value="CAI6332922.1"/>
    <property type="molecule type" value="Genomic_DNA"/>
</dbReference>
<sequence length="498" mass="56841">MQSNRKCKTCRTRRIKCDGAEPICNKCIKAQRTCVPLEDTESHAFTIHIENQYASGEEQRPRGPRSSLTPLQPTLQLRTRAVAYFMQNHFQMFEDMPDVSMTWAECFHEWGAAGNRSDMVDLGLSSLSLAVFAKAQSWKPAAMEGCGLYLQLLQAMQTRIPRIHRGDLSQNEIDECLLTIHFMARYESLVQSQSEDGDEKMALQSMKVWFHFDGAVAILKSWSNSRQEHKTPTSAIKLTRRTIIRTNLLREQRIAEWLAHGSSFGEFGTSQQFDSIVGNIINLHQEYLALKQKSANQDISTFDIETLFQTSYEIERDILDWPSKLPYRYAFTESDSLRSSNTPVDPFTLSPTLICAKPGYSLLWNEYHSMGMLLINTRLKIINLVSPENRHPEHEAAVEPSIYQFNSWTEKLINMIPFSLGKIPELSSTAGKPEAIPEGEVFKPYKANLAVWSIAIASSLEMLDPERREFFRRHLEKMAAASSECLIGYVLSGYWMVL</sequence>
<keyword evidence="4" id="KW-1185">Reference proteome</keyword>
<dbReference type="Proteomes" id="UP001152607">
    <property type="component" value="Unassembled WGS sequence"/>
</dbReference>
<dbReference type="SMART" id="SM00066">
    <property type="entry name" value="GAL4"/>
    <property type="match status" value="1"/>
</dbReference>
<dbReference type="InterPro" id="IPR053175">
    <property type="entry name" value="DHMBA_Reg_Transcription_Factor"/>
</dbReference>
<dbReference type="GO" id="GO:0000981">
    <property type="term" value="F:DNA-binding transcription factor activity, RNA polymerase II-specific"/>
    <property type="evidence" value="ECO:0007669"/>
    <property type="project" value="InterPro"/>
</dbReference>
<dbReference type="InterPro" id="IPR036864">
    <property type="entry name" value="Zn2-C6_fun-type_DNA-bd_sf"/>
</dbReference>
<evidence type="ECO:0000259" key="2">
    <source>
        <dbReference type="PROSITE" id="PS50048"/>
    </source>
</evidence>
<dbReference type="GO" id="GO:0008270">
    <property type="term" value="F:zinc ion binding"/>
    <property type="evidence" value="ECO:0007669"/>
    <property type="project" value="InterPro"/>
</dbReference>
<dbReference type="Pfam" id="PF00172">
    <property type="entry name" value="Zn_clus"/>
    <property type="match status" value="1"/>
</dbReference>
<evidence type="ECO:0000256" key="1">
    <source>
        <dbReference type="ARBA" id="ARBA00023242"/>
    </source>
</evidence>
<name>A0A9W4UDC2_9PLEO</name>
<dbReference type="AlphaFoldDB" id="A0A9W4UDC2"/>
<dbReference type="SUPFAM" id="SSF57701">
    <property type="entry name" value="Zn2/Cys6 DNA-binding domain"/>
    <property type="match status" value="1"/>
</dbReference>
<dbReference type="PANTHER" id="PTHR38791">
    <property type="entry name" value="ZN(II)2CYS6 TRANSCRIPTION FACTOR (EUROFUNG)-RELATED-RELATED"/>
    <property type="match status" value="1"/>
</dbReference>
<evidence type="ECO:0000313" key="3">
    <source>
        <dbReference type="EMBL" id="CAI6332922.1"/>
    </source>
</evidence>
<keyword evidence="1" id="KW-0539">Nucleus</keyword>
<dbReference type="PROSITE" id="PS50048">
    <property type="entry name" value="ZN2_CY6_FUNGAL_2"/>
    <property type="match status" value="1"/>
</dbReference>
<accession>A0A9W4UDC2</accession>
<feature type="domain" description="Zn(2)-C6 fungal-type" evidence="2">
    <location>
        <begin position="6"/>
        <end position="35"/>
    </location>
</feature>
<comment type="caution">
    <text evidence="3">The sequence shown here is derived from an EMBL/GenBank/DDBJ whole genome shotgun (WGS) entry which is preliminary data.</text>
</comment>
<dbReference type="PANTHER" id="PTHR38791:SF1">
    <property type="entry name" value="TRANSCRIPTION FACTOR, PUTATIVE-RELATED"/>
    <property type="match status" value="1"/>
</dbReference>
<dbReference type="InterPro" id="IPR001138">
    <property type="entry name" value="Zn2Cys6_DnaBD"/>
</dbReference>
<protein>
    <recommendedName>
        <fullName evidence="2">Zn(2)-C6 fungal-type domain-containing protein</fullName>
    </recommendedName>
</protein>
<proteinExistence type="predicted"/>
<dbReference type="OrthoDB" id="2991872at2759"/>
<evidence type="ECO:0000313" key="4">
    <source>
        <dbReference type="Proteomes" id="UP001152607"/>
    </source>
</evidence>
<dbReference type="Gene3D" id="4.10.240.10">
    <property type="entry name" value="Zn(2)-C6 fungal-type DNA-binding domain"/>
    <property type="match status" value="1"/>
</dbReference>
<dbReference type="CDD" id="cd00067">
    <property type="entry name" value="GAL4"/>
    <property type="match status" value="1"/>
</dbReference>
<gene>
    <name evidence="3" type="ORF">PDIGIT_LOCUS5955</name>
</gene>